<name>A0AAV7NVQ9_PLEWA</name>
<dbReference type="EMBL" id="JANPWB010000012">
    <property type="protein sequence ID" value="KAJ1116930.1"/>
    <property type="molecule type" value="Genomic_DNA"/>
</dbReference>
<evidence type="ECO:0000313" key="1">
    <source>
        <dbReference type="EMBL" id="KAJ1116930.1"/>
    </source>
</evidence>
<accession>A0AAV7NVQ9</accession>
<organism evidence="1 2">
    <name type="scientific">Pleurodeles waltl</name>
    <name type="common">Iberian ribbed newt</name>
    <dbReference type="NCBI Taxonomy" id="8319"/>
    <lineage>
        <taxon>Eukaryota</taxon>
        <taxon>Metazoa</taxon>
        <taxon>Chordata</taxon>
        <taxon>Craniata</taxon>
        <taxon>Vertebrata</taxon>
        <taxon>Euteleostomi</taxon>
        <taxon>Amphibia</taxon>
        <taxon>Batrachia</taxon>
        <taxon>Caudata</taxon>
        <taxon>Salamandroidea</taxon>
        <taxon>Salamandridae</taxon>
        <taxon>Pleurodelinae</taxon>
        <taxon>Pleurodeles</taxon>
    </lineage>
</organism>
<comment type="caution">
    <text evidence="1">The sequence shown here is derived from an EMBL/GenBank/DDBJ whole genome shotgun (WGS) entry which is preliminary data.</text>
</comment>
<evidence type="ECO:0000313" key="2">
    <source>
        <dbReference type="Proteomes" id="UP001066276"/>
    </source>
</evidence>
<proteinExistence type="predicted"/>
<sequence>MRHYEQVRVDNTATLQSLSEVTIKVTALSKEMTEPQQVAGSEEVGMATAKSIALHVHQLTLVQSKIEDLENHQRKNNLPVFEIPEAKEGDDPCQYTV</sequence>
<reference evidence="1" key="1">
    <citation type="journal article" date="2022" name="bioRxiv">
        <title>Sequencing and chromosome-scale assembly of the giantPleurodeles waltlgenome.</title>
        <authorList>
            <person name="Brown T."/>
            <person name="Elewa A."/>
            <person name="Iarovenko S."/>
            <person name="Subramanian E."/>
            <person name="Araus A.J."/>
            <person name="Petzold A."/>
            <person name="Susuki M."/>
            <person name="Suzuki K.-i.T."/>
            <person name="Hayashi T."/>
            <person name="Toyoda A."/>
            <person name="Oliveira C."/>
            <person name="Osipova E."/>
            <person name="Leigh N.D."/>
            <person name="Simon A."/>
            <person name="Yun M.H."/>
        </authorList>
    </citation>
    <scope>NUCLEOTIDE SEQUENCE</scope>
    <source>
        <strain evidence="1">20211129_DDA</strain>
        <tissue evidence="1">Liver</tissue>
    </source>
</reference>
<dbReference type="AlphaFoldDB" id="A0AAV7NVQ9"/>
<keyword evidence="2" id="KW-1185">Reference proteome</keyword>
<gene>
    <name evidence="1" type="ORF">NDU88_005132</name>
</gene>
<dbReference type="Proteomes" id="UP001066276">
    <property type="component" value="Chromosome 8"/>
</dbReference>
<protein>
    <submittedName>
        <fullName evidence="1">Uncharacterized protein</fullName>
    </submittedName>
</protein>